<reference evidence="1 2" key="1">
    <citation type="submission" date="2007-01" db="EMBL/GenBank/DDBJ databases">
        <authorList>
            <person name="Haygood M."/>
            <person name="Podell S."/>
            <person name="Anderson C."/>
            <person name="Hopkinson B."/>
            <person name="Roe K."/>
            <person name="Barbeau K."/>
            <person name="Gaasterland T."/>
            <person name="Ferriera S."/>
            <person name="Johnson J."/>
            <person name="Kravitz S."/>
            <person name="Beeson K."/>
            <person name="Sutton G."/>
            <person name="Rogers Y.-H."/>
            <person name="Friedman R."/>
            <person name="Frazier M."/>
            <person name="Venter J.C."/>
        </authorList>
    </citation>
    <scope>NUCLEOTIDE SEQUENCE [LARGE SCALE GENOMIC DNA]</scope>
    <source>
        <strain evidence="1 2">ATCC 23134</strain>
    </source>
</reference>
<sequence>MFAHHSQVWTFAQIHNLGIATDGLLAIEFGNESAAPSAIAEVMVNAIDTQNKHALDQVIAQLRKQYQADLQDDVAVVRVLLR</sequence>
<name>A1ZSE0_MICM2</name>
<evidence type="ECO:0000313" key="1">
    <source>
        <dbReference type="EMBL" id="EAY26688.1"/>
    </source>
</evidence>
<protein>
    <recommendedName>
        <fullName evidence="3">PPM-type phosphatase domain-containing protein</fullName>
    </recommendedName>
</protein>
<dbReference type="AlphaFoldDB" id="A1ZSE0"/>
<evidence type="ECO:0008006" key="3">
    <source>
        <dbReference type="Google" id="ProtNLM"/>
    </source>
</evidence>
<proteinExistence type="predicted"/>
<evidence type="ECO:0000313" key="2">
    <source>
        <dbReference type="Proteomes" id="UP000004095"/>
    </source>
</evidence>
<keyword evidence="2" id="KW-1185">Reference proteome</keyword>
<accession>A1ZSE0</accession>
<dbReference type="EMBL" id="AAWS01000031">
    <property type="protein sequence ID" value="EAY26688.1"/>
    <property type="molecule type" value="Genomic_DNA"/>
</dbReference>
<organism evidence="1 2">
    <name type="scientific">Microscilla marina ATCC 23134</name>
    <dbReference type="NCBI Taxonomy" id="313606"/>
    <lineage>
        <taxon>Bacteria</taxon>
        <taxon>Pseudomonadati</taxon>
        <taxon>Bacteroidota</taxon>
        <taxon>Cytophagia</taxon>
        <taxon>Cytophagales</taxon>
        <taxon>Microscillaceae</taxon>
        <taxon>Microscilla</taxon>
    </lineage>
</organism>
<gene>
    <name evidence="1" type="ORF">M23134_02939</name>
</gene>
<dbReference type="Proteomes" id="UP000004095">
    <property type="component" value="Unassembled WGS sequence"/>
</dbReference>
<comment type="caution">
    <text evidence="1">The sequence shown here is derived from an EMBL/GenBank/DDBJ whole genome shotgun (WGS) entry which is preliminary data.</text>
</comment>
<dbReference type="RefSeq" id="WP_002700434.1">
    <property type="nucleotide sequence ID" value="NZ_AAWS01000031.1"/>
</dbReference>